<keyword evidence="1" id="KW-0732">Signal</keyword>
<name>A0ABP0PQ99_9DINO</name>
<protein>
    <submittedName>
        <fullName evidence="2">Uncharacterized protein</fullName>
    </submittedName>
</protein>
<keyword evidence="3" id="KW-1185">Reference proteome</keyword>
<feature type="signal peptide" evidence="1">
    <location>
        <begin position="1"/>
        <end position="18"/>
    </location>
</feature>
<proteinExistence type="predicted"/>
<evidence type="ECO:0000256" key="1">
    <source>
        <dbReference type="SAM" id="SignalP"/>
    </source>
</evidence>
<dbReference type="Proteomes" id="UP001642484">
    <property type="component" value="Unassembled WGS sequence"/>
</dbReference>
<reference evidence="2 3" key="1">
    <citation type="submission" date="2024-02" db="EMBL/GenBank/DDBJ databases">
        <authorList>
            <person name="Chen Y."/>
            <person name="Shah S."/>
            <person name="Dougan E. K."/>
            <person name="Thang M."/>
            <person name="Chan C."/>
        </authorList>
    </citation>
    <scope>NUCLEOTIDE SEQUENCE [LARGE SCALE GENOMIC DNA]</scope>
</reference>
<evidence type="ECO:0000313" key="2">
    <source>
        <dbReference type="EMBL" id="CAK9077763.1"/>
    </source>
</evidence>
<evidence type="ECO:0000313" key="3">
    <source>
        <dbReference type="Proteomes" id="UP001642484"/>
    </source>
</evidence>
<sequence length="438" mass="48667">MKLFLVAVAATSVFVAEGAEAGEATLMRAKMAYFRERMFARMKDVSPEKTTLKNMEKSILSMAASRRSKSGTTDLGDFLKEIQELLENTMKKNILQRVAQTQADMDSGYGNLSSCTHPEDLDYNDAVKSLSTTHVECRNEQNAAWMDYDTTCILARQIQENERIALCNAFQAANIFPNPATTCSMDEGTKVPTIGNYLGEMAKFFRGEYDILYEKKMKCDNATNTPFKNEELCKEKICLYYDQKIACDEKQKAMEEKACQLHKTYTCALFGECYTEKVELYDGIVTLAKESEEALQSEWQAVLRIECLVKALGMEDSEVDAGITACKEKGYSTEEVAFNYKGDAPAARTCTDVFLQPGTAVFSNHWYSGLPSNTPAESCACTCCRDTEYLPGYPAAAACPYVPGATTTTTTTTTKATTTTTTTTEAAVVSRRARRRMR</sequence>
<comment type="caution">
    <text evidence="2">The sequence shown here is derived from an EMBL/GenBank/DDBJ whole genome shotgun (WGS) entry which is preliminary data.</text>
</comment>
<accession>A0ABP0PQ99</accession>
<gene>
    <name evidence="2" type="ORF">CCMP2556_LOCUS38324</name>
</gene>
<feature type="chain" id="PRO_5046181425" evidence="1">
    <location>
        <begin position="19"/>
        <end position="438"/>
    </location>
</feature>
<organism evidence="2 3">
    <name type="scientific">Durusdinium trenchii</name>
    <dbReference type="NCBI Taxonomy" id="1381693"/>
    <lineage>
        <taxon>Eukaryota</taxon>
        <taxon>Sar</taxon>
        <taxon>Alveolata</taxon>
        <taxon>Dinophyceae</taxon>
        <taxon>Suessiales</taxon>
        <taxon>Symbiodiniaceae</taxon>
        <taxon>Durusdinium</taxon>
    </lineage>
</organism>
<dbReference type="EMBL" id="CAXAMN010023461">
    <property type="protein sequence ID" value="CAK9077763.1"/>
    <property type="molecule type" value="Genomic_DNA"/>
</dbReference>